<feature type="compositionally biased region" description="Basic and acidic residues" evidence="1">
    <location>
        <begin position="134"/>
        <end position="143"/>
    </location>
</feature>
<dbReference type="EMBL" id="JEMB01000910">
    <property type="protein sequence ID" value="KYF92533.1"/>
    <property type="molecule type" value="Genomic_DNA"/>
</dbReference>
<proteinExistence type="predicted"/>
<reference evidence="2 3" key="1">
    <citation type="submission" date="2014-02" db="EMBL/GenBank/DDBJ databases">
        <title>The small core and large imbalanced accessory genome model reveals a collaborative survival strategy of Sorangium cellulosum strains in nature.</title>
        <authorList>
            <person name="Han K."/>
            <person name="Peng R."/>
            <person name="Blom J."/>
            <person name="Li Y.-Z."/>
        </authorList>
    </citation>
    <scope>NUCLEOTIDE SEQUENCE [LARGE SCALE GENOMIC DNA]</scope>
    <source>
        <strain evidence="2 3">So0011-07</strain>
    </source>
</reference>
<dbReference type="Proteomes" id="UP000075635">
    <property type="component" value="Unassembled WGS sequence"/>
</dbReference>
<feature type="region of interest" description="Disordered" evidence="1">
    <location>
        <begin position="1"/>
        <end position="42"/>
    </location>
</feature>
<accession>A0A150SJ91</accession>
<dbReference type="AlphaFoldDB" id="A0A150SJ91"/>
<evidence type="ECO:0000256" key="1">
    <source>
        <dbReference type="SAM" id="MobiDB-lite"/>
    </source>
</evidence>
<feature type="compositionally biased region" description="Basic residues" evidence="1">
    <location>
        <begin position="1"/>
        <end position="11"/>
    </location>
</feature>
<feature type="compositionally biased region" description="Basic and acidic residues" evidence="1">
    <location>
        <begin position="12"/>
        <end position="29"/>
    </location>
</feature>
<organism evidence="2 3">
    <name type="scientific">Sorangium cellulosum</name>
    <name type="common">Polyangium cellulosum</name>
    <dbReference type="NCBI Taxonomy" id="56"/>
    <lineage>
        <taxon>Bacteria</taxon>
        <taxon>Pseudomonadati</taxon>
        <taxon>Myxococcota</taxon>
        <taxon>Polyangia</taxon>
        <taxon>Polyangiales</taxon>
        <taxon>Polyangiaceae</taxon>
        <taxon>Sorangium</taxon>
    </lineage>
</organism>
<evidence type="ECO:0000313" key="3">
    <source>
        <dbReference type="Proteomes" id="UP000075635"/>
    </source>
</evidence>
<evidence type="ECO:0000313" key="2">
    <source>
        <dbReference type="EMBL" id="KYF92533.1"/>
    </source>
</evidence>
<gene>
    <name evidence="2" type="ORF">BE17_26165</name>
</gene>
<feature type="region of interest" description="Disordered" evidence="1">
    <location>
        <begin position="97"/>
        <end position="151"/>
    </location>
</feature>
<protein>
    <recommendedName>
        <fullName evidence="4">Pyoverdine/dityrosine biosynthesis protein</fullName>
    </recommendedName>
</protein>
<sequence length="570" mass="61811">MAPRVHPRSRGHRADLPANPRDRGRHEACSDDDDDDDDDEVTTTAARCAARFDECAIEADLFERRGSVATRAPQGRTMKFEATSELTSVVLGDRQPTIVPGSLRDTEAHRARHSGGASAASGAARRTLGTDDPTDLHGARETGDDSAAPRYQSAVTQPAAGLAKAPELLAAKQRVLSGGRLPPPWARFAGPAEVDAFLGELDQAVRPFEDSLRRAGARHVDRAAQLKAIIKKASIQTSKTRFEDPRDMAEFDARLEQVVRRGEPVVLAMPEGGGKVPVPLKTGRFGREPDFAEFLGLKMRAALARVLREFHPGGAHVVVVPDTCLHTRDMGFSARETRSHLRQLWRDLARLGIRDEVIVADTLAYLPGEWDLVIQRSVAEVVASIAADRAVRESAAAQARSLLFIKECGLSDEDEAVLFYAAAAGYPEGVPARLAAQAREFQAETERVTPLYMAINHHGIRGLGLMERVVDGLGFSSASYLRASVHAKPGCPRPALSVFHALAPVALLPMHALGVRVIDEAPRWGLSFDVVGRMRGWQAVCEATTGRFLFYETTQQDVEMGAASDERAAA</sequence>
<name>A0A150SJ91_SORCE</name>
<feature type="compositionally biased region" description="Acidic residues" evidence="1">
    <location>
        <begin position="30"/>
        <end position="41"/>
    </location>
</feature>
<comment type="caution">
    <text evidence="2">The sequence shown here is derived from an EMBL/GenBank/DDBJ whole genome shotgun (WGS) entry which is preliminary data.</text>
</comment>
<feature type="compositionally biased region" description="Low complexity" evidence="1">
    <location>
        <begin position="114"/>
        <end position="126"/>
    </location>
</feature>
<evidence type="ECO:0008006" key="4">
    <source>
        <dbReference type="Google" id="ProtNLM"/>
    </source>
</evidence>